<dbReference type="EMBL" id="KV784366">
    <property type="protein sequence ID" value="OEU12039.1"/>
    <property type="molecule type" value="Genomic_DNA"/>
</dbReference>
<dbReference type="OrthoDB" id="49346at2759"/>
<dbReference type="AlphaFoldDB" id="A0A1E7F1P8"/>
<keyword evidence="3" id="KW-1185">Reference proteome</keyword>
<protein>
    <submittedName>
        <fullName evidence="2">Uncharacterized protein</fullName>
    </submittedName>
</protein>
<feature type="signal peptide" evidence="1">
    <location>
        <begin position="1"/>
        <end position="27"/>
    </location>
</feature>
<proteinExistence type="predicted"/>
<dbReference type="Proteomes" id="UP000095751">
    <property type="component" value="Unassembled WGS sequence"/>
</dbReference>
<organism evidence="2 3">
    <name type="scientific">Fragilariopsis cylindrus CCMP1102</name>
    <dbReference type="NCBI Taxonomy" id="635003"/>
    <lineage>
        <taxon>Eukaryota</taxon>
        <taxon>Sar</taxon>
        <taxon>Stramenopiles</taxon>
        <taxon>Ochrophyta</taxon>
        <taxon>Bacillariophyta</taxon>
        <taxon>Bacillariophyceae</taxon>
        <taxon>Bacillariophycidae</taxon>
        <taxon>Bacillariales</taxon>
        <taxon>Bacillariaceae</taxon>
        <taxon>Fragilariopsis</taxon>
    </lineage>
</organism>
<dbReference type="InParanoid" id="A0A1E7F1P8"/>
<name>A0A1E7F1P8_9STRA</name>
<sequence>MTNMTMMTSVLLVLSAGSTMIMSSCSAFVIIPSSPRTISSSSSTSSSSLYMANSKNIRIAMDLTEQYGIQSQEAKLAWETVEEFDARSNDNAAYTQDEIGMSKLTEEEWNKAYYELQQSMELMERNEYSGLNILQNNQQLMKDVAAELSAIKLSPPERKPAPKIPGLWDAKLKARAFSDNYGYDSVEAKLAWEDVEELASSGLSNSWLGNNLDVYDDESCDLVQAAEACMALEELDRFFTNYYANNNNIGSDDGL</sequence>
<evidence type="ECO:0000313" key="2">
    <source>
        <dbReference type="EMBL" id="OEU12039.1"/>
    </source>
</evidence>
<accession>A0A1E7F1P8</accession>
<reference evidence="2 3" key="1">
    <citation type="submission" date="2016-09" db="EMBL/GenBank/DDBJ databases">
        <title>Extensive genetic diversity and differential bi-allelic expression allows diatom success in the polar Southern Ocean.</title>
        <authorList>
            <consortium name="DOE Joint Genome Institute"/>
            <person name="Mock T."/>
            <person name="Otillar R.P."/>
            <person name="Strauss J."/>
            <person name="Dupont C."/>
            <person name="Frickenhaus S."/>
            <person name="Maumus F."/>
            <person name="Mcmullan M."/>
            <person name="Sanges R."/>
            <person name="Schmutz J."/>
            <person name="Toseland A."/>
            <person name="Valas R."/>
            <person name="Veluchamy A."/>
            <person name="Ward B.J."/>
            <person name="Allen A."/>
            <person name="Barry K."/>
            <person name="Falciatore A."/>
            <person name="Ferrante M."/>
            <person name="Fortunato A.E."/>
            <person name="Gloeckner G."/>
            <person name="Gruber A."/>
            <person name="Hipkin R."/>
            <person name="Janech M."/>
            <person name="Kroth P."/>
            <person name="Leese F."/>
            <person name="Lindquist E."/>
            <person name="Lyon B.R."/>
            <person name="Martin J."/>
            <person name="Mayer C."/>
            <person name="Parker M."/>
            <person name="Quesneville H."/>
            <person name="Raymond J."/>
            <person name="Uhlig C."/>
            <person name="Valentin K.U."/>
            <person name="Worden A.Z."/>
            <person name="Armbrust E.V."/>
            <person name="Bowler C."/>
            <person name="Green B."/>
            <person name="Moulton V."/>
            <person name="Van Oosterhout C."/>
            <person name="Grigoriev I."/>
        </authorList>
    </citation>
    <scope>NUCLEOTIDE SEQUENCE [LARGE SCALE GENOMIC DNA]</scope>
    <source>
        <strain evidence="2 3">CCMP1102</strain>
    </source>
</reference>
<evidence type="ECO:0000313" key="3">
    <source>
        <dbReference type="Proteomes" id="UP000095751"/>
    </source>
</evidence>
<keyword evidence="1" id="KW-0732">Signal</keyword>
<dbReference type="KEGG" id="fcy:FRACYDRAFT_287476"/>
<gene>
    <name evidence="2" type="ORF">FRACYDRAFT_287476</name>
</gene>
<evidence type="ECO:0000256" key="1">
    <source>
        <dbReference type="SAM" id="SignalP"/>
    </source>
</evidence>
<feature type="chain" id="PRO_5009192604" evidence="1">
    <location>
        <begin position="28"/>
        <end position="255"/>
    </location>
</feature>